<gene>
    <name evidence="2" type="ORF">FNA46_20570</name>
</gene>
<accession>A0A549T050</accession>
<evidence type="ECO:0000313" key="2">
    <source>
        <dbReference type="EMBL" id="TRL35235.1"/>
    </source>
</evidence>
<feature type="coiled-coil region" evidence="1">
    <location>
        <begin position="97"/>
        <end position="124"/>
    </location>
</feature>
<proteinExistence type="predicted"/>
<reference evidence="2 3" key="1">
    <citation type="submission" date="2019-07" db="EMBL/GenBank/DDBJ databases">
        <title>Ln-dependent methylotrophs.</title>
        <authorList>
            <person name="Tani A."/>
        </authorList>
    </citation>
    <scope>NUCLEOTIDE SEQUENCE [LARGE SCALE GENOMIC DNA]</scope>
    <source>
        <strain evidence="2 3">SM12</strain>
    </source>
</reference>
<protein>
    <submittedName>
        <fullName evidence="2">Uncharacterized protein</fullName>
    </submittedName>
</protein>
<name>A0A549T050_9HYPH</name>
<evidence type="ECO:0000256" key="1">
    <source>
        <dbReference type="SAM" id="Coils"/>
    </source>
</evidence>
<keyword evidence="1" id="KW-0175">Coiled coil</keyword>
<dbReference type="EMBL" id="VJMG01000068">
    <property type="protein sequence ID" value="TRL35235.1"/>
    <property type="molecule type" value="Genomic_DNA"/>
</dbReference>
<comment type="caution">
    <text evidence="2">The sequence shown here is derived from an EMBL/GenBank/DDBJ whole genome shotgun (WGS) entry which is preliminary data.</text>
</comment>
<organism evidence="2 3">
    <name type="scientific">Rhizobium straminoryzae</name>
    <dbReference type="NCBI Taxonomy" id="1387186"/>
    <lineage>
        <taxon>Bacteria</taxon>
        <taxon>Pseudomonadati</taxon>
        <taxon>Pseudomonadota</taxon>
        <taxon>Alphaproteobacteria</taxon>
        <taxon>Hyphomicrobiales</taxon>
        <taxon>Rhizobiaceae</taxon>
        <taxon>Rhizobium/Agrobacterium group</taxon>
        <taxon>Rhizobium</taxon>
    </lineage>
</organism>
<sequence length="168" mass="19176">MPQTAAIVHAACRASQRYGCGFTSFKRKDTRDARRNICLEHASCCRPLTGSKKQPLRPAADSAPRYQLERTDHGFIRLDRQTGAVSACREETTGLTCRLAADERAAWEQEIDRLDKRIAALEQKIGARTAPTETEIEQSLSIMERFLRRFMHMIEEFRGHETPQPDRT</sequence>
<evidence type="ECO:0000313" key="3">
    <source>
        <dbReference type="Proteomes" id="UP000316801"/>
    </source>
</evidence>
<dbReference type="AlphaFoldDB" id="A0A549T050"/>
<dbReference type="RefSeq" id="WP_143127087.1">
    <property type="nucleotide sequence ID" value="NZ_VJMG01000068.1"/>
</dbReference>
<dbReference type="Proteomes" id="UP000316801">
    <property type="component" value="Unassembled WGS sequence"/>
</dbReference>
<keyword evidence="3" id="KW-1185">Reference proteome</keyword>